<dbReference type="GO" id="GO:0003677">
    <property type="term" value="F:DNA binding"/>
    <property type="evidence" value="ECO:0007669"/>
    <property type="project" value="UniProtKB-KW"/>
</dbReference>
<dbReference type="Gene3D" id="2.170.150.80">
    <property type="entry name" value="NAC domain"/>
    <property type="match status" value="1"/>
</dbReference>
<name>A0AAQ3T209_PASNO</name>
<reference evidence="7 8" key="1">
    <citation type="submission" date="2024-02" db="EMBL/GenBank/DDBJ databases">
        <title>High-quality chromosome-scale genome assembly of Pensacola bahiagrass (Paspalum notatum Flugge var. saurae).</title>
        <authorList>
            <person name="Vega J.M."/>
            <person name="Podio M."/>
            <person name="Orjuela J."/>
            <person name="Siena L.A."/>
            <person name="Pessino S.C."/>
            <person name="Combes M.C."/>
            <person name="Mariac C."/>
            <person name="Albertini E."/>
            <person name="Pupilli F."/>
            <person name="Ortiz J.P.A."/>
            <person name="Leblanc O."/>
        </authorList>
    </citation>
    <scope>NUCLEOTIDE SEQUENCE [LARGE SCALE GENOMIC DNA]</scope>
    <source>
        <strain evidence="7">R1</strain>
        <tissue evidence="7">Leaf</tissue>
    </source>
</reference>
<gene>
    <name evidence="7" type="ORF">U9M48_014584</name>
</gene>
<dbReference type="PANTHER" id="PTHR31719:SF243">
    <property type="entry name" value="NAC DOMAIN-CONTAINING PROTEIN"/>
    <property type="match status" value="1"/>
</dbReference>
<sequence length="514" mass="55491">MAGAEADEEYPIGFRFKPKDEELVECYLLPMLQHGRPAVRNRFVVEANVYAVHPDVLTNEYRLTEDQQEWFFLSPRTRMYPNGTRPKRTTLDKCGRWKASTAAKEVPEEVVHNGIRFTRGVLNYFVGPNNNGKRTRWIMLELTIPDYEIKLDGPGPKHLVSPPPFPPPALGPAAFHLNRYVAYKIYVSPQGEKKADDADEEEGTSSTACEENGEAASSSSAPHSPGTPGSNSKPSSDKQAGKRPMVVEPQQIGPARPAQKQKVARQGSPSIALAPAQARFSAPTTSTQTQVCYRVPEQPPTLLHRDRGLQNQQLFGQTTAAVAARPPDPSPANQTAVRMPCYPRNPYPPPQQQHGQHPGTGRVVFRPQVSLRCHYGHNYRPPQPPATSTSSTHLPLQPQPTHRPFLHGGASLRAGAGVVPRGTTYNNSHAQERGSLMTPAAADGRGGAAAGVGIGAPRFNVNAEQFFEELAKVNPLILAGAATGLMEPAPGAGKVETGTGQASGSNKQDAHAAA</sequence>
<feature type="region of interest" description="Disordered" evidence="5">
    <location>
        <begin position="374"/>
        <end position="397"/>
    </location>
</feature>
<feature type="region of interest" description="Disordered" evidence="5">
    <location>
        <begin position="486"/>
        <end position="514"/>
    </location>
</feature>
<proteinExistence type="predicted"/>
<evidence type="ECO:0000259" key="6">
    <source>
        <dbReference type="PROSITE" id="PS51005"/>
    </source>
</evidence>
<keyword evidence="2" id="KW-0238">DNA-binding</keyword>
<evidence type="ECO:0000313" key="8">
    <source>
        <dbReference type="Proteomes" id="UP001341281"/>
    </source>
</evidence>
<dbReference type="InterPro" id="IPR036093">
    <property type="entry name" value="NAC_dom_sf"/>
</dbReference>
<feature type="compositionally biased region" description="Polar residues" evidence="5">
    <location>
        <begin position="498"/>
        <end position="507"/>
    </location>
</feature>
<protein>
    <recommendedName>
        <fullName evidence="6">NAC domain-containing protein</fullName>
    </recommendedName>
</protein>
<evidence type="ECO:0000313" key="7">
    <source>
        <dbReference type="EMBL" id="WVZ65175.1"/>
    </source>
</evidence>
<evidence type="ECO:0000256" key="2">
    <source>
        <dbReference type="ARBA" id="ARBA00023125"/>
    </source>
</evidence>
<dbReference type="Proteomes" id="UP001341281">
    <property type="component" value="Chromosome 03"/>
</dbReference>
<dbReference type="AlphaFoldDB" id="A0AAQ3T209"/>
<evidence type="ECO:0000256" key="4">
    <source>
        <dbReference type="ARBA" id="ARBA00023242"/>
    </source>
</evidence>
<dbReference type="GO" id="GO:0006355">
    <property type="term" value="P:regulation of DNA-templated transcription"/>
    <property type="evidence" value="ECO:0007669"/>
    <property type="project" value="InterPro"/>
</dbReference>
<evidence type="ECO:0000256" key="3">
    <source>
        <dbReference type="ARBA" id="ARBA00023163"/>
    </source>
</evidence>
<dbReference type="PROSITE" id="PS51005">
    <property type="entry name" value="NAC"/>
    <property type="match status" value="1"/>
</dbReference>
<feature type="domain" description="NAC" evidence="6">
    <location>
        <begin position="10"/>
        <end position="188"/>
    </location>
</feature>
<keyword evidence="1" id="KW-0805">Transcription regulation</keyword>
<evidence type="ECO:0000256" key="1">
    <source>
        <dbReference type="ARBA" id="ARBA00023015"/>
    </source>
</evidence>
<dbReference type="PANTHER" id="PTHR31719">
    <property type="entry name" value="NAC TRANSCRIPTION FACTOR 56"/>
    <property type="match status" value="1"/>
</dbReference>
<feature type="compositionally biased region" description="Low complexity" evidence="5">
    <location>
        <begin position="215"/>
        <end position="230"/>
    </location>
</feature>
<keyword evidence="4" id="KW-0539">Nucleus</keyword>
<organism evidence="7 8">
    <name type="scientific">Paspalum notatum var. saurae</name>
    <dbReference type="NCBI Taxonomy" id="547442"/>
    <lineage>
        <taxon>Eukaryota</taxon>
        <taxon>Viridiplantae</taxon>
        <taxon>Streptophyta</taxon>
        <taxon>Embryophyta</taxon>
        <taxon>Tracheophyta</taxon>
        <taxon>Spermatophyta</taxon>
        <taxon>Magnoliopsida</taxon>
        <taxon>Liliopsida</taxon>
        <taxon>Poales</taxon>
        <taxon>Poaceae</taxon>
        <taxon>PACMAD clade</taxon>
        <taxon>Panicoideae</taxon>
        <taxon>Andropogonodae</taxon>
        <taxon>Paspaleae</taxon>
        <taxon>Paspalinae</taxon>
        <taxon>Paspalum</taxon>
    </lineage>
</organism>
<dbReference type="EMBL" id="CP144747">
    <property type="protein sequence ID" value="WVZ65175.1"/>
    <property type="molecule type" value="Genomic_DNA"/>
</dbReference>
<evidence type="ECO:0000256" key="5">
    <source>
        <dbReference type="SAM" id="MobiDB-lite"/>
    </source>
</evidence>
<dbReference type="Pfam" id="PF02365">
    <property type="entry name" value="NAM"/>
    <property type="match status" value="1"/>
</dbReference>
<dbReference type="SUPFAM" id="SSF101941">
    <property type="entry name" value="NAC domain"/>
    <property type="match status" value="1"/>
</dbReference>
<dbReference type="InterPro" id="IPR003441">
    <property type="entry name" value="NAC-dom"/>
</dbReference>
<accession>A0AAQ3T209</accession>
<keyword evidence="3" id="KW-0804">Transcription</keyword>
<feature type="region of interest" description="Disordered" evidence="5">
    <location>
        <begin position="191"/>
        <end position="245"/>
    </location>
</feature>
<keyword evidence="8" id="KW-1185">Reference proteome</keyword>